<evidence type="ECO:0000256" key="8">
    <source>
        <dbReference type="ARBA" id="ARBA00038436"/>
    </source>
</evidence>
<comment type="subcellular location">
    <subcellularLocation>
        <location evidence="1 9">Cell inner membrane</location>
        <topology evidence="1 9">Multi-pass membrane protein</topology>
    </subcellularLocation>
</comment>
<comment type="subunit">
    <text evidence="9">The complex comprises the extracytoplasmic solute receptor protein and the two transmembrane proteins.</text>
</comment>
<comment type="similarity">
    <text evidence="8 9">Belongs to the TRAP transporter small permease family.</text>
</comment>
<gene>
    <name evidence="11" type="ORF">ACFSCT_04060</name>
</gene>
<dbReference type="PANTHER" id="PTHR35011">
    <property type="entry name" value="2,3-DIKETO-L-GULONATE TRAP TRANSPORTER SMALL PERMEASE PROTEIN YIAM"/>
    <property type="match status" value="1"/>
</dbReference>
<keyword evidence="5 9" id="KW-0812">Transmembrane</keyword>
<dbReference type="InterPro" id="IPR055348">
    <property type="entry name" value="DctQ"/>
</dbReference>
<evidence type="ECO:0000256" key="6">
    <source>
        <dbReference type="ARBA" id="ARBA00022989"/>
    </source>
</evidence>
<keyword evidence="7 9" id="KW-0472">Membrane</keyword>
<evidence type="ECO:0000256" key="7">
    <source>
        <dbReference type="ARBA" id="ARBA00023136"/>
    </source>
</evidence>
<feature type="domain" description="Tripartite ATP-independent periplasmic transporters DctQ component" evidence="10">
    <location>
        <begin position="43"/>
        <end position="171"/>
    </location>
</feature>
<comment type="caution">
    <text evidence="11">The sequence shown here is derived from an EMBL/GenBank/DDBJ whole genome shotgun (WGS) entry which is preliminary data.</text>
</comment>
<name>A0ABW4R436_9RHOB</name>
<dbReference type="Proteomes" id="UP001597213">
    <property type="component" value="Unassembled WGS sequence"/>
</dbReference>
<comment type="caution">
    <text evidence="9">Lacks conserved residue(s) required for the propagation of feature annotation.</text>
</comment>
<organism evidence="11 12">
    <name type="scientific">Paracoccus pacificus</name>
    <dbReference type="NCBI Taxonomy" id="1463598"/>
    <lineage>
        <taxon>Bacteria</taxon>
        <taxon>Pseudomonadati</taxon>
        <taxon>Pseudomonadota</taxon>
        <taxon>Alphaproteobacteria</taxon>
        <taxon>Rhodobacterales</taxon>
        <taxon>Paracoccaceae</taxon>
        <taxon>Paracoccus</taxon>
    </lineage>
</organism>
<evidence type="ECO:0000313" key="11">
    <source>
        <dbReference type="EMBL" id="MFD1880888.1"/>
    </source>
</evidence>
<evidence type="ECO:0000256" key="3">
    <source>
        <dbReference type="ARBA" id="ARBA00022475"/>
    </source>
</evidence>
<feature type="transmembrane region" description="Helical" evidence="9">
    <location>
        <begin position="30"/>
        <end position="51"/>
    </location>
</feature>
<accession>A0ABW4R436</accession>
<keyword evidence="12" id="KW-1185">Reference proteome</keyword>
<keyword evidence="2 9" id="KW-0813">Transport</keyword>
<comment type="function">
    <text evidence="9">Part of the tripartite ATP-independent periplasmic (TRAP) transport system.</text>
</comment>
<dbReference type="Pfam" id="PF04290">
    <property type="entry name" value="DctQ"/>
    <property type="match status" value="1"/>
</dbReference>
<dbReference type="EMBL" id="JBHUEN010000010">
    <property type="protein sequence ID" value="MFD1880888.1"/>
    <property type="molecule type" value="Genomic_DNA"/>
</dbReference>
<protein>
    <recommendedName>
        <fullName evidence="9">TRAP transporter small permease protein</fullName>
    </recommendedName>
</protein>
<evidence type="ECO:0000256" key="5">
    <source>
        <dbReference type="ARBA" id="ARBA00022692"/>
    </source>
</evidence>
<reference evidence="12" key="1">
    <citation type="journal article" date="2019" name="Int. J. Syst. Evol. Microbiol.">
        <title>The Global Catalogue of Microorganisms (GCM) 10K type strain sequencing project: providing services to taxonomists for standard genome sequencing and annotation.</title>
        <authorList>
            <consortium name="The Broad Institute Genomics Platform"/>
            <consortium name="The Broad Institute Genome Sequencing Center for Infectious Disease"/>
            <person name="Wu L."/>
            <person name="Ma J."/>
        </authorList>
    </citation>
    <scope>NUCLEOTIDE SEQUENCE [LARGE SCALE GENOMIC DNA]</scope>
    <source>
        <strain evidence="12">CCUG 56029</strain>
    </source>
</reference>
<feature type="transmembrane region" description="Helical" evidence="9">
    <location>
        <begin position="146"/>
        <end position="172"/>
    </location>
</feature>
<dbReference type="PANTHER" id="PTHR35011:SF10">
    <property type="entry name" value="TRAP TRANSPORTER SMALL PERMEASE PROTEIN"/>
    <property type="match status" value="1"/>
</dbReference>
<evidence type="ECO:0000256" key="1">
    <source>
        <dbReference type="ARBA" id="ARBA00004429"/>
    </source>
</evidence>
<sequence>MSDSSNGLARPPGNPGVAALDAAMKRVTSFLAVIGMSGLVLAIIVVVWDIVWRRIGGRSMIGTVDLTELSVVAAASLSIPYAFAHGRHVTVDLLTNALPGGATRLLDIAAAFGAAVLTAFLLWLSYGRAMEVWSYGDVSQDLAIPMIWYWALLLFGLAASVVVCLVNLLVLATANWRRHDE</sequence>
<keyword evidence="6 9" id="KW-1133">Transmembrane helix</keyword>
<keyword evidence="3" id="KW-1003">Cell membrane</keyword>
<evidence type="ECO:0000259" key="10">
    <source>
        <dbReference type="Pfam" id="PF04290"/>
    </source>
</evidence>
<proteinExistence type="inferred from homology"/>
<evidence type="ECO:0000256" key="2">
    <source>
        <dbReference type="ARBA" id="ARBA00022448"/>
    </source>
</evidence>
<dbReference type="RefSeq" id="WP_379140294.1">
    <property type="nucleotide sequence ID" value="NZ_JBHUEN010000010.1"/>
</dbReference>
<evidence type="ECO:0000256" key="4">
    <source>
        <dbReference type="ARBA" id="ARBA00022519"/>
    </source>
</evidence>
<evidence type="ECO:0000313" key="12">
    <source>
        <dbReference type="Proteomes" id="UP001597213"/>
    </source>
</evidence>
<feature type="transmembrane region" description="Helical" evidence="9">
    <location>
        <begin position="105"/>
        <end position="126"/>
    </location>
</feature>
<dbReference type="InterPro" id="IPR007387">
    <property type="entry name" value="TRAP_DctQ"/>
</dbReference>
<keyword evidence="4 9" id="KW-0997">Cell inner membrane</keyword>
<evidence type="ECO:0000256" key="9">
    <source>
        <dbReference type="RuleBase" id="RU369079"/>
    </source>
</evidence>